<evidence type="ECO:0000313" key="1">
    <source>
        <dbReference type="EMBL" id="JAH86272.1"/>
    </source>
</evidence>
<organism evidence="1">
    <name type="scientific">Anguilla anguilla</name>
    <name type="common">European freshwater eel</name>
    <name type="synonym">Muraena anguilla</name>
    <dbReference type="NCBI Taxonomy" id="7936"/>
    <lineage>
        <taxon>Eukaryota</taxon>
        <taxon>Metazoa</taxon>
        <taxon>Chordata</taxon>
        <taxon>Craniata</taxon>
        <taxon>Vertebrata</taxon>
        <taxon>Euteleostomi</taxon>
        <taxon>Actinopterygii</taxon>
        <taxon>Neopterygii</taxon>
        <taxon>Teleostei</taxon>
        <taxon>Anguilliformes</taxon>
        <taxon>Anguillidae</taxon>
        <taxon>Anguilla</taxon>
    </lineage>
</organism>
<reference evidence="1" key="2">
    <citation type="journal article" date="2015" name="Fish Shellfish Immunol.">
        <title>Early steps in the European eel (Anguilla anguilla)-Vibrio vulnificus interaction in the gills: Role of the RtxA13 toxin.</title>
        <authorList>
            <person name="Callol A."/>
            <person name="Pajuelo D."/>
            <person name="Ebbesson L."/>
            <person name="Teles M."/>
            <person name="MacKenzie S."/>
            <person name="Amaro C."/>
        </authorList>
    </citation>
    <scope>NUCLEOTIDE SEQUENCE</scope>
</reference>
<name>A0A0E9W7E5_ANGAN</name>
<sequence length="83" mass="9218">MLPGFGAPDVAFCLQHLQVQVVDLASRTLYMEMNIRDSVKAELVSGGPVLVYVGDRQSTDLLRSFVGARQWYNFNDLGPGTRE</sequence>
<dbReference type="EMBL" id="GBXM01022305">
    <property type="protein sequence ID" value="JAH86272.1"/>
    <property type="molecule type" value="Transcribed_RNA"/>
</dbReference>
<reference evidence="1" key="1">
    <citation type="submission" date="2014-11" db="EMBL/GenBank/DDBJ databases">
        <authorList>
            <person name="Amaro Gonzalez C."/>
        </authorList>
    </citation>
    <scope>NUCLEOTIDE SEQUENCE</scope>
</reference>
<protein>
    <submittedName>
        <fullName evidence="1">Uncharacterized protein</fullName>
    </submittedName>
</protein>
<accession>A0A0E9W7E5</accession>
<proteinExistence type="predicted"/>
<dbReference type="AlphaFoldDB" id="A0A0E9W7E5"/>